<dbReference type="EMBL" id="LVXG01000004">
    <property type="protein sequence ID" value="OQP54264.1"/>
    <property type="molecule type" value="Genomic_DNA"/>
</dbReference>
<sequence length="65" mass="7333">MPSSVVAHMHYFPESAILRITYTSGAIYDYLKVPAAIYEAMKKATSKGSYLNTVIKRRFACKKIT</sequence>
<dbReference type="AlphaFoldDB" id="A0A1V9F7B2"/>
<protein>
    <submittedName>
        <fullName evidence="2">KTSC domain-containing protein</fullName>
    </submittedName>
</protein>
<gene>
    <name evidence="2" type="ORF">A4H97_22495</name>
</gene>
<keyword evidence="3" id="KW-1185">Reference proteome</keyword>
<proteinExistence type="predicted"/>
<dbReference type="Pfam" id="PF13619">
    <property type="entry name" value="KTSC"/>
    <property type="match status" value="1"/>
</dbReference>
<comment type="caution">
    <text evidence="2">The sequence shown here is derived from an EMBL/GenBank/DDBJ whole genome shotgun (WGS) entry which is preliminary data.</text>
</comment>
<name>A0A1V9F7B2_9BACT</name>
<dbReference type="Proteomes" id="UP000192610">
    <property type="component" value="Unassembled WGS sequence"/>
</dbReference>
<dbReference type="InterPro" id="IPR025309">
    <property type="entry name" value="KTSC_dom"/>
</dbReference>
<reference evidence="3" key="1">
    <citation type="submission" date="2016-04" db="EMBL/GenBank/DDBJ databases">
        <authorList>
            <person name="Chen L."/>
            <person name="Zhuang W."/>
            <person name="Wang G."/>
        </authorList>
    </citation>
    <scope>NUCLEOTIDE SEQUENCE [LARGE SCALE GENOMIC DNA]</scope>
    <source>
        <strain evidence="3">17621</strain>
    </source>
</reference>
<dbReference type="OrthoDB" id="8450910at2"/>
<dbReference type="RefSeq" id="WP_081197569.1">
    <property type="nucleotide sequence ID" value="NZ_FOCZ01000011.1"/>
</dbReference>
<evidence type="ECO:0000259" key="1">
    <source>
        <dbReference type="Pfam" id="PF13619"/>
    </source>
</evidence>
<organism evidence="2 3">
    <name type="scientific">Niastella yeongjuensis</name>
    <dbReference type="NCBI Taxonomy" id="354355"/>
    <lineage>
        <taxon>Bacteria</taxon>
        <taxon>Pseudomonadati</taxon>
        <taxon>Bacteroidota</taxon>
        <taxon>Chitinophagia</taxon>
        <taxon>Chitinophagales</taxon>
        <taxon>Chitinophagaceae</taxon>
        <taxon>Niastella</taxon>
    </lineage>
</organism>
<evidence type="ECO:0000313" key="2">
    <source>
        <dbReference type="EMBL" id="OQP54264.1"/>
    </source>
</evidence>
<accession>A0A1V9F7B2</accession>
<evidence type="ECO:0000313" key="3">
    <source>
        <dbReference type="Proteomes" id="UP000192610"/>
    </source>
</evidence>
<feature type="domain" description="KTSC" evidence="1">
    <location>
        <begin position="3"/>
        <end position="59"/>
    </location>
</feature>